<sequence>MPWVNTTTKQDYASGHLRLAGGGDADIFSKPGRQTRVELNTSNLRVDDAGGNILVDVFYSVREMRTNNTFLTWSGTAQLPIPADARKHAAVIQDTRNYTQSWIVLGEHHDWMPLDNVEGTIVERGQYRIDGPGDDLDNAGIQLTLRAGLRYFDGQ</sequence>
<organism evidence="1 2">
    <name type="scientific">Paracraurococcus lichenis</name>
    <dbReference type="NCBI Taxonomy" id="3064888"/>
    <lineage>
        <taxon>Bacteria</taxon>
        <taxon>Pseudomonadati</taxon>
        <taxon>Pseudomonadota</taxon>
        <taxon>Alphaproteobacteria</taxon>
        <taxon>Acetobacterales</taxon>
        <taxon>Roseomonadaceae</taxon>
        <taxon>Paracraurococcus</taxon>
    </lineage>
</organism>
<protein>
    <submittedName>
        <fullName evidence="1">Uncharacterized protein</fullName>
    </submittedName>
</protein>
<gene>
    <name evidence="1" type="ORF">Q7A36_26950</name>
</gene>
<dbReference type="EMBL" id="JAUTWS010000038">
    <property type="protein sequence ID" value="MDO9712010.1"/>
    <property type="molecule type" value="Genomic_DNA"/>
</dbReference>
<comment type="caution">
    <text evidence="1">The sequence shown here is derived from an EMBL/GenBank/DDBJ whole genome shotgun (WGS) entry which is preliminary data.</text>
</comment>
<dbReference type="RefSeq" id="WP_305106866.1">
    <property type="nucleotide sequence ID" value="NZ_JAUTWS010000038.1"/>
</dbReference>
<keyword evidence="2" id="KW-1185">Reference proteome</keyword>
<name>A0ABT9E7G5_9PROT</name>
<reference evidence="1 2" key="1">
    <citation type="submission" date="2023-08" db="EMBL/GenBank/DDBJ databases">
        <title>The draft genome sequence of Paracraurococcus sp. LOR1-02.</title>
        <authorList>
            <person name="Kingkaew E."/>
            <person name="Tanasupawat S."/>
        </authorList>
    </citation>
    <scope>NUCLEOTIDE SEQUENCE [LARGE SCALE GENOMIC DNA]</scope>
    <source>
        <strain evidence="1 2">LOR1-02</strain>
    </source>
</reference>
<accession>A0ABT9E7G5</accession>
<evidence type="ECO:0000313" key="1">
    <source>
        <dbReference type="EMBL" id="MDO9712010.1"/>
    </source>
</evidence>
<dbReference type="Proteomes" id="UP001243009">
    <property type="component" value="Unassembled WGS sequence"/>
</dbReference>
<evidence type="ECO:0000313" key="2">
    <source>
        <dbReference type="Proteomes" id="UP001243009"/>
    </source>
</evidence>
<proteinExistence type="predicted"/>